<dbReference type="PANTHER" id="PTHR10472:SF5">
    <property type="entry name" value="D-AMINOACYL-TRNA DEACYLASE 1"/>
    <property type="match status" value="1"/>
</dbReference>
<accession>A0A2U3QK55</accession>
<dbReference type="SUPFAM" id="SSF69500">
    <property type="entry name" value="DTD-like"/>
    <property type="match status" value="1"/>
</dbReference>
<proteinExistence type="inferred from homology"/>
<dbReference type="GO" id="GO:0005737">
    <property type="term" value="C:cytoplasm"/>
    <property type="evidence" value="ECO:0007669"/>
    <property type="project" value="UniProtKB-SubCell"/>
</dbReference>
<dbReference type="GO" id="GO:0043908">
    <property type="term" value="F:Ser(Gly)-tRNA(Ala) hydrolase activity"/>
    <property type="evidence" value="ECO:0007669"/>
    <property type="project" value="UniProtKB-UniRule"/>
</dbReference>
<comment type="catalytic activity">
    <reaction evidence="2">
        <text>glycyl-tRNA(Ala) + H2O = tRNA(Ala) + glycine + H(+)</text>
        <dbReference type="Rhea" id="RHEA:53744"/>
        <dbReference type="Rhea" id="RHEA-COMP:9657"/>
        <dbReference type="Rhea" id="RHEA-COMP:13640"/>
        <dbReference type="ChEBI" id="CHEBI:15377"/>
        <dbReference type="ChEBI" id="CHEBI:15378"/>
        <dbReference type="ChEBI" id="CHEBI:57305"/>
        <dbReference type="ChEBI" id="CHEBI:78442"/>
        <dbReference type="ChEBI" id="CHEBI:78522"/>
    </reaction>
</comment>
<dbReference type="CDD" id="cd00563">
    <property type="entry name" value="Dtyr_deacylase"/>
    <property type="match status" value="1"/>
</dbReference>
<dbReference type="FunFam" id="3.50.80.10:FF:000001">
    <property type="entry name" value="D-aminoacyl-tRNA deacylase"/>
    <property type="match status" value="1"/>
</dbReference>
<keyword evidence="2 3" id="KW-0378">Hydrolase</keyword>
<keyword evidence="4" id="KW-1185">Reference proteome</keyword>
<dbReference type="Gene3D" id="3.50.80.10">
    <property type="entry name" value="D-tyrosyl-tRNA(Tyr) deacylase"/>
    <property type="match status" value="1"/>
</dbReference>
<dbReference type="EC" id="3.1.1.96" evidence="2"/>
<dbReference type="NCBIfam" id="TIGR00256">
    <property type="entry name" value="D-aminoacyl-tRNA deacylase"/>
    <property type="match status" value="1"/>
</dbReference>
<evidence type="ECO:0000256" key="1">
    <source>
        <dbReference type="ARBA" id="ARBA00009673"/>
    </source>
</evidence>
<dbReference type="EMBL" id="OUUY01000119">
    <property type="protein sequence ID" value="SPQ01781.1"/>
    <property type="molecule type" value="Genomic_DNA"/>
</dbReference>
<keyword evidence="2" id="KW-0963">Cytoplasm</keyword>
<keyword evidence="2" id="KW-0820">tRNA-binding</keyword>
<name>A0A2U3QK55_9BACT</name>
<evidence type="ECO:0000313" key="3">
    <source>
        <dbReference type="EMBL" id="SPQ01781.1"/>
    </source>
</evidence>
<dbReference type="GO" id="GO:0000049">
    <property type="term" value="F:tRNA binding"/>
    <property type="evidence" value="ECO:0007669"/>
    <property type="project" value="UniProtKB-UniRule"/>
</dbReference>
<evidence type="ECO:0000313" key="4">
    <source>
        <dbReference type="Proteomes" id="UP000245125"/>
    </source>
</evidence>
<feature type="short sequence motif" description="Gly-cisPro motif, important for rejection of L-amino acids" evidence="2">
    <location>
        <begin position="137"/>
        <end position="138"/>
    </location>
</feature>
<dbReference type="InterPro" id="IPR003732">
    <property type="entry name" value="Daa-tRNA_deacyls_DTD"/>
</dbReference>
<dbReference type="OrthoDB" id="9801395at2"/>
<comment type="similarity">
    <text evidence="1 2">Belongs to the DTD family.</text>
</comment>
<evidence type="ECO:0000256" key="2">
    <source>
        <dbReference type="HAMAP-Rule" id="MF_00518"/>
    </source>
</evidence>
<comment type="subunit">
    <text evidence="2">Homodimer.</text>
</comment>
<comment type="subcellular location">
    <subcellularLocation>
        <location evidence="2">Cytoplasm</location>
    </subcellularLocation>
</comment>
<dbReference type="GO" id="GO:0051500">
    <property type="term" value="F:D-tyrosyl-tRNA(Tyr) deacylase activity"/>
    <property type="evidence" value="ECO:0007669"/>
    <property type="project" value="TreeGrafter"/>
</dbReference>
<dbReference type="PANTHER" id="PTHR10472">
    <property type="entry name" value="D-TYROSYL-TRNA TYR DEACYLASE"/>
    <property type="match status" value="1"/>
</dbReference>
<dbReference type="GO" id="GO:0106026">
    <property type="term" value="F:Gly-tRNA(Ala) deacylase activity"/>
    <property type="evidence" value="ECO:0007669"/>
    <property type="project" value="UniProtKB-UniRule"/>
</dbReference>
<comment type="catalytic activity">
    <reaction evidence="2">
        <text>a D-aminoacyl-tRNA + H2O = a tRNA + a D-alpha-amino acid + H(+)</text>
        <dbReference type="Rhea" id="RHEA:13953"/>
        <dbReference type="Rhea" id="RHEA-COMP:10123"/>
        <dbReference type="Rhea" id="RHEA-COMP:10124"/>
        <dbReference type="ChEBI" id="CHEBI:15377"/>
        <dbReference type="ChEBI" id="CHEBI:15378"/>
        <dbReference type="ChEBI" id="CHEBI:59871"/>
        <dbReference type="ChEBI" id="CHEBI:78442"/>
        <dbReference type="ChEBI" id="CHEBI:79333"/>
        <dbReference type="EC" id="3.1.1.96"/>
    </reaction>
</comment>
<sequence>MKALLQRVSAASIVVGNDVVAEIGKGMLIFLGVEKGDTMSDLEYLARKLCSIRIFDSEYGKMNLSVTDVSGEVLLVSQFTLAADCRKGNRPSFDRAEIPVKAEEMYLEMAKKLRKEGIRLAEGRFGAHMKVHILNDGPVTILLDSAKG</sequence>
<dbReference type="GO" id="GO:0019478">
    <property type="term" value="P:D-amino acid catabolic process"/>
    <property type="evidence" value="ECO:0007669"/>
    <property type="project" value="UniProtKB-UniRule"/>
</dbReference>
<comment type="domain">
    <text evidence="2">A Gly-cisPro motif from one monomer fits into the active site of the other monomer to allow specific chiral rejection of L-amino acids.</text>
</comment>
<reference evidence="4" key="1">
    <citation type="submission" date="2018-03" db="EMBL/GenBank/DDBJ databases">
        <authorList>
            <person name="Zecchin S."/>
        </authorList>
    </citation>
    <scope>NUCLEOTIDE SEQUENCE [LARGE SCALE GENOMIC DNA]</scope>
</reference>
<dbReference type="HAMAP" id="MF_00518">
    <property type="entry name" value="Deacylase_Dtd"/>
    <property type="match status" value="1"/>
</dbReference>
<protein>
    <recommendedName>
        <fullName evidence="2">D-aminoacyl-tRNA deacylase</fullName>
        <shortName evidence="2">DTD</shortName>
        <ecNumber evidence="2">3.1.1.96</ecNumber>
    </recommendedName>
    <alternativeName>
        <fullName evidence="2">Gly-tRNA(Ala) deacylase</fullName>
        <ecNumber evidence="2">3.1.1.-</ecNumber>
    </alternativeName>
</protein>
<comment type="function">
    <text evidence="2">An aminoacyl-tRNA editing enzyme that deacylates mischarged D-aminoacyl-tRNAs. Also deacylates mischarged glycyl-tRNA(Ala), protecting cells against glycine mischarging by AlaRS. Acts via tRNA-based rather than protein-based catalysis; rejects L-amino acids rather than detecting D-amino acids in the active site. By recycling D-aminoacyl-tRNA to D-amino acids and free tRNA molecules, this enzyme counteracts the toxicity associated with the formation of D-aminoacyl-tRNA entities in vivo and helps enforce protein L-homochirality.</text>
</comment>
<keyword evidence="2" id="KW-0694">RNA-binding</keyword>
<dbReference type="EC" id="3.1.1.-" evidence="2"/>
<organism evidence="3 4">
    <name type="scientific">Candidatus Sulfobium mesophilum</name>
    <dbReference type="NCBI Taxonomy" id="2016548"/>
    <lineage>
        <taxon>Bacteria</taxon>
        <taxon>Pseudomonadati</taxon>
        <taxon>Nitrospirota</taxon>
        <taxon>Nitrospiria</taxon>
        <taxon>Nitrospirales</taxon>
        <taxon>Nitrospiraceae</taxon>
        <taxon>Candidatus Sulfobium</taxon>
    </lineage>
</organism>
<gene>
    <name evidence="2 3" type="primary">dtd</name>
    <name evidence="3" type="ORF">NBG4_70044</name>
</gene>
<dbReference type="AlphaFoldDB" id="A0A2U3QK55"/>
<dbReference type="InterPro" id="IPR023509">
    <property type="entry name" value="DTD-like_sf"/>
</dbReference>
<dbReference type="Pfam" id="PF02580">
    <property type="entry name" value="Tyr_Deacylase"/>
    <property type="match status" value="1"/>
</dbReference>
<dbReference type="Proteomes" id="UP000245125">
    <property type="component" value="Unassembled WGS sequence"/>
</dbReference>